<name>A0A1I6LLY8_9SPHN</name>
<keyword evidence="1" id="KW-0378">Hydrolase</keyword>
<evidence type="ECO:0000313" key="4">
    <source>
        <dbReference type="EMBL" id="SFS04451.1"/>
    </source>
</evidence>
<proteinExistence type="predicted"/>
<keyword evidence="4" id="KW-0645">Protease</keyword>
<accession>A0A1I6LLY8</accession>
<organism evidence="4 5">
    <name type="scientific">Sphingomonas jatrophae</name>
    <dbReference type="NCBI Taxonomy" id="1166337"/>
    <lineage>
        <taxon>Bacteria</taxon>
        <taxon>Pseudomonadati</taxon>
        <taxon>Pseudomonadota</taxon>
        <taxon>Alphaproteobacteria</taxon>
        <taxon>Sphingomonadales</taxon>
        <taxon>Sphingomonadaceae</taxon>
        <taxon>Sphingomonas</taxon>
    </lineage>
</organism>
<evidence type="ECO:0000259" key="3">
    <source>
        <dbReference type="PROSITE" id="PS50175"/>
    </source>
</evidence>
<dbReference type="AlphaFoldDB" id="A0A1I6LLY8"/>
<protein>
    <submittedName>
        <fullName evidence="4">Aspartyl protease</fullName>
    </submittedName>
</protein>
<dbReference type="RefSeq" id="WP_093315725.1">
    <property type="nucleotide sequence ID" value="NZ_FOZG01000002.1"/>
</dbReference>
<keyword evidence="2" id="KW-0732">Signal</keyword>
<dbReference type="SUPFAM" id="SSF50630">
    <property type="entry name" value="Acid proteases"/>
    <property type="match status" value="2"/>
</dbReference>
<dbReference type="STRING" id="1166337.SAMN05192580_2940"/>
<dbReference type="Pfam" id="PF13650">
    <property type="entry name" value="Asp_protease_2"/>
    <property type="match status" value="2"/>
</dbReference>
<dbReference type="InterPro" id="IPR034122">
    <property type="entry name" value="Retropepsin-like_bacterial"/>
</dbReference>
<dbReference type="EMBL" id="FOZG01000002">
    <property type="protein sequence ID" value="SFS04451.1"/>
    <property type="molecule type" value="Genomic_DNA"/>
</dbReference>
<dbReference type="Proteomes" id="UP000198824">
    <property type="component" value="Unassembled WGS sequence"/>
</dbReference>
<dbReference type="Gene3D" id="2.40.70.10">
    <property type="entry name" value="Acid Proteases"/>
    <property type="match status" value="2"/>
</dbReference>
<dbReference type="CDD" id="cd05483">
    <property type="entry name" value="retropepsin_like_bacteria"/>
    <property type="match status" value="2"/>
</dbReference>
<evidence type="ECO:0000313" key="5">
    <source>
        <dbReference type="Proteomes" id="UP000198824"/>
    </source>
</evidence>
<gene>
    <name evidence="4" type="ORF">SAMN05192580_2940</name>
</gene>
<sequence>MLAALVAALALQAPLPAPPTPTATLPPAQIDDTLEIGGEGVAARSVNTRLTVPVRVNGAGPFRFIVDSGADRSVVGLGIASRLELPPEDSVMLHSVAGATRVSTVRVDSLSLGTTVIEGLTLPVLLDSHIGAAGLIGIDALANQRLLLDFKRQLIQVEDSRRSATMLDGEIVVTARRRRGQLILTEVTVGGRRVSAVIDTGSEVTIGNMALHRHMAQRRRGRPLRPVTLTSVTGASVEADLAILPTIRIGRLELRDLTVAFADLPPFRLFGLADQPALLLGTDVLETFRRVALDFGRRRVRFQLRRE</sequence>
<dbReference type="InterPro" id="IPR001969">
    <property type="entry name" value="Aspartic_peptidase_AS"/>
</dbReference>
<dbReference type="InterPro" id="IPR021109">
    <property type="entry name" value="Peptidase_aspartic_dom_sf"/>
</dbReference>
<dbReference type="PROSITE" id="PS50175">
    <property type="entry name" value="ASP_PROT_RETROV"/>
    <property type="match status" value="1"/>
</dbReference>
<feature type="signal peptide" evidence="2">
    <location>
        <begin position="1"/>
        <end position="19"/>
    </location>
</feature>
<evidence type="ECO:0000256" key="1">
    <source>
        <dbReference type="ARBA" id="ARBA00022801"/>
    </source>
</evidence>
<dbReference type="GO" id="GO:0004190">
    <property type="term" value="F:aspartic-type endopeptidase activity"/>
    <property type="evidence" value="ECO:0007669"/>
    <property type="project" value="InterPro"/>
</dbReference>
<keyword evidence="5" id="KW-1185">Reference proteome</keyword>
<dbReference type="InterPro" id="IPR001995">
    <property type="entry name" value="Peptidase_A2_cat"/>
</dbReference>
<dbReference type="GO" id="GO:0006508">
    <property type="term" value="P:proteolysis"/>
    <property type="evidence" value="ECO:0007669"/>
    <property type="project" value="UniProtKB-KW"/>
</dbReference>
<feature type="chain" id="PRO_5011578894" evidence="2">
    <location>
        <begin position="20"/>
        <end position="307"/>
    </location>
</feature>
<reference evidence="4 5" key="1">
    <citation type="submission" date="2016-10" db="EMBL/GenBank/DDBJ databases">
        <authorList>
            <person name="de Groot N.N."/>
        </authorList>
    </citation>
    <scope>NUCLEOTIDE SEQUENCE [LARGE SCALE GENOMIC DNA]</scope>
    <source>
        <strain evidence="4 5">S5-249</strain>
    </source>
</reference>
<dbReference type="OrthoDB" id="107347at2"/>
<dbReference type="PROSITE" id="PS00141">
    <property type="entry name" value="ASP_PROTEASE"/>
    <property type="match status" value="2"/>
</dbReference>
<feature type="domain" description="Peptidase A2" evidence="3">
    <location>
        <begin position="62"/>
        <end position="140"/>
    </location>
</feature>
<evidence type="ECO:0000256" key="2">
    <source>
        <dbReference type="SAM" id="SignalP"/>
    </source>
</evidence>